<comment type="subunit">
    <text evidence="7">Probably forms covalent oligomers.</text>
</comment>
<feature type="domain" description="VWFD" evidence="11">
    <location>
        <begin position="104"/>
        <end position="280"/>
    </location>
</feature>
<comment type="subcellular location">
    <subcellularLocation>
        <location evidence="1">Cell membrane</location>
        <topology evidence="1">Single-pass type I membrane protein</topology>
    </subcellularLocation>
</comment>
<dbReference type="Proteomes" id="UP000515156">
    <property type="component" value="Chromosome 10"/>
</dbReference>
<dbReference type="FunFam" id="2.60.120.200:FF:000128">
    <property type="entry name" value="enteropeptidase isoform X2"/>
    <property type="match status" value="1"/>
</dbReference>
<dbReference type="GO" id="GO:0005615">
    <property type="term" value="C:extracellular space"/>
    <property type="evidence" value="ECO:0007669"/>
    <property type="project" value="TreeGrafter"/>
</dbReference>
<dbReference type="PROSITE" id="PS51233">
    <property type="entry name" value="VWFD"/>
    <property type="match status" value="7"/>
</dbReference>
<feature type="region of interest" description="Disordered" evidence="9">
    <location>
        <begin position="1670"/>
        <end position="1750"/>
    </location>
</feature>
<dbReference type="Pfam" id="PF01826">
    <property type="entry name" value="TIL"/>
    <property type="match status" value="5"/>
</dbReference>
<accession>A0A6P7Z742</accession>
<evidence type="ECO:0000256" key="8">
    <source>
        <dbReference type="ARBA" id="ARBA00067986"/>
    </source>
</evidence>
<feature type="domain" description="VWFD" evidence="11">
    <location>
        <begin position="2519"/>
        <end position="2696"/>
    </location>
</feature>
<dbReference type="KEGG" id="muo:115478386"/>
<keyword evidence="2" id="KW-1003">Cell membrane</keyword>
<dbReference type="InterPro" id="IPR013320">
    <property type="entry name" value="ConA-like_dom_sf"/>
</dbReference>
<dbReference type="InterPro" id="IPR025615">
    <property type="entry name" value="TILa_dom"/>
</dbReference>
<evidence type="ECO:0000313" key="13">
    <source>
        <dbReference type="RefSeq" id="XP_030071544.1"/>
    </source>
</evidence>
<reference evidence="13" key="1">
    <citation type="submission" date="2025-08" db="UniProtKB">
        <authorList>
            <consortium name="RefSeq"/>
        </authorList>
    </citation>
    <scope>IDENTIFICATION</scope>
</reference>
<evidence type="ECO:0000313" key="12">
    <source>
        <dbReference type="Proteomes" id="UP000515156"/>
    </source>
</evidence>
<dbReference type="SMART" id="SM00832">
    <property type="entry name" value="C8"/>
    <property type="match status" value="7"/>
</dbReference>
<feature type="domain" description="VWFD" evidence="11">
    <location>
        <begin position="2133"/>
        <end position="2311"/>
    </location>
</feature>
<feature type="domain" description="VWFD" evidence="11">
    <location>
        <begin position="580"/>
        <end position="756"/>
    </location>
</feature>
<feature type="domain" description="VWFD" evidence="11">
    <location>
        <begin position="1362"/>
        <end position="1538"/>
    </location>
</feature>
<dbReference type="GO" id="GO:0005886">
    <property type="term" value="C:plasma membrane"/>
    <property type="evidence" value="ECO:0007669"/>
    <property type="project" value="UniProtKB-SubCell"/>
</dbReference>
<dbReference type="InterPro" id="IPR001007">
    <property type="entry name" value="VWF_dom"/>
</dbReference>
<evidence type="ECO:0000256" key="1">
    <source>
        <dbReference type="ARBA" id="ARBA00004251"/>
    </source>
</evidence>
<dbReference type="Pfam" id="PF12714">
    <property type="entry name" value="TILa"/>
    <property type="match status" value="5"/>
</dbReference>
<organism evidence="12 13">
    <name type="scientific">Microcaecilia unicolor</name>
    <dbReference type="NCBI Taxonomy" id="1415580"/>
    <lineage>
        <taxon>Eukaryota</taxon>
        <taxon>Metazoa</taxon>
        <taxon>Chordata</taxon>
        <taxon>Craniata</taxon>
        <taxon>Vertebrata</taxon>
        <taxon>Euteleostomi</taxon>
        <taxon>Amphibia</taxon>
        <taxon>Gymnophiona</taxon>
        <taxon>Siphonopidae</taxon>
        <taxon>Microcaecilia</taxon>
    </lineage>
</organism>
<keyword evidence="3" id="KW-0677">Repeat</keyword>
<dbReference type="InterPro" id="IPR002919">
    <property type="entry name" value="TIL_dom"/>
</dbReference>
<feature type="domain" description="VWFD" evidence="11">
    <location>
        <begin position="965"/>
        <end position="1145"/>
    </location>
</feature>
<dbReference type="SMART" id="SM00215">
    <property type="entry name" value="VWC_out"/>
    <property type="match status" value="3"/>
</dbReference>
<evidence type="ECO:0000259" key="11">
    <source>
        <dbReference type="PROSITE" id="PS51233"/>
    </source>
</evidence>
<evidence type="ECO:0000256" key="5">
    <source>
        <dbReference type="ARBA" id="ARBA00023180"/>
    </source>
</evidence>
<sequence length="2808" mass="307326">MTACPATCVDPSAPENCNKPCIEGCECDDGYVLSGGSCVSRADCGCWYKDKYYTKGESFIDGNCENKCQCKGNNQVECVSVICGPDEICKVQNGLLGCYPASTATCHIYGDPHYTTFDGKVHHFQGSCNYTVAETCGNTSVSFSVTTRNEHRGNPSWTALNSVALTVNGIHIALRKHNFVYVNNGLLTNFPASPTPGVSISNTKTRTIISTNFGLELQFDGDQELFVRVKEYYKGLLCGLCGTYTSNQEDDFMKPDGVVVPDFNDFGNSWRVPDDEWPCNATTDPKPCPPALQQASEEYCKVLMMTNGPFSPCHSLIPPKEYFESCVYDQCATGGSSEQLCVVLASYAAACEAVGVHLGDWRNGTICGNATTITPTTTVSTSTTPSVSPSSSVDLCPVSCTFDDDFCHWTQAADDNFDWKRQKGPTPSSSTGPSYDHTTGNGYYIYIEGNDAGVGAVARLLSPQCQSQGPHCFRFWYHMFGVGEIMALKVSVLNNGILQNVFSQFGHKGDEWHFGEVLLDLSKNSQIILEGVRGNDYRSDVAMDDLSIVQGYCSVPIPSTPTTTIITTTVIPSVPITTSDSCVVEGDPHYYTFDNQVHHFMGTCKYTLSQLCNDTSLPYFNVEAANEHRDGNTHVSYVKYVDIDVYGNRITLEKNRVVKVNGVVEILPLSYSSGVQVSLSGQYVLLTTVFGLNVRFDGNHRVEVTLPSTYKGKVCGMCGNYNGNHLDDFLNPDGQMEPDSVSLGNSWQVANDTSCSPGPEHQPNCTEEEQQIIEGSSFCGIITDSNGPFRWCHSVLPPDTHFTNCIYDLCELQMDPDSLCRSLQSYADACQALGVTLEPWRNATFCPTHCPSNSHYELCGSACPATCVNPSAPSSCSLPCVEGCVCDNGFALYNDKCVLNNQCGCWKDGIHYPVGSAFWTDNTCSTRCSCPSPGSKLNCRNTTCPEQQYCGISNGEPTCIDYTYGICRVHNDPYYNTFDKEFHSFMGTCTYTLAKLCTNSTSLPYFNIEAKNENRGNSHVSYVQKVYVEVYDHKIVMIKRESSRVLVNEIWANLPVTLAGGSLKITRSGRYVVLETDFRLKVEYDTDHSVEVKVPITYFNLTCGMCGNFNSLRQDDYMMPDGQQAQTSVQLGNSWVTDDNDPLCIVPPTLIPPPVTLPPCEEEELCKLLVSKDAPFSVCHSVINPDSFYEACVLEYCAGNQVLCQALEVYADACQREGVPIPPWRNNTFCCEYSEAVDTVFITCETIPCPSNSHYNACMTACPATCVDPSAPENCNKPCIEGCECDDGYLLSGGSCVLRADCGCWYKDKYYTKGESFIDGNCENKCQCKGNNQVECVSVICGPDEICKVQNGLLGCYPASTATCHIYGDPHYTTFDGKVHHFQGSCNYTVAETCGNTSVSFSVTTRNEHRGNPSWTALNSVALTVNGIHIALRKHNFVYVNNGLLTNFPASLTPGVTISNTKTRTIISTNFGLELQFDGDQELFVRVKEYYKGLLCGLCGTYTSNQEDDFMKPDGVVVPDFNDFGNSWRVPDDEWPCNATTDPKPCPPALQQASEEYCKVLMMTNGPFSPCHSLIPPKEYFESCVYDQCATGGSSEQLCVVLASYAAACEAVGVHLGDWRNGTICGNATTTTPTTTVSTSTTPSVSPSSSDATTVTETILTTVKTLPPVVSTTAQSSTTDETTKHETSTINTELPSGPPTTTSPPSPTAIKPTTVPSSTTSTRTTLSTLSPKTTTTTQTTTKSPIIDRGTCSASGDPHYNTFDNKVHHYMGNCTYTLSRLCNQSTHLPYFDVSTSNEHRGSNTKVSYVKSVHVFVYGNLITLLKSKKVHVNGRKTNLPVSIGNGITVQISGSYVLLRTDFELWVRFDGNHYVDVTLPSVYKGQLCGLCGNYNGNPSDDIIKPDGKAAADSIELGDSWIVPENGTVCTNGTDVICDPVNKAEAEKVTACGMITDPSGVFKDCHTKVPPNIYFDNCVYDMCFAEEQSTSLCYALQSYAEQCTKAGICIEWRTSTFCPISCPGGSHFKSCGSSCSTTCSGPVTFSSCDSSLVEGCFCDEGYVLSGDRCVPENQCGCIDMNNNYYQAGESWFTQNNCAERCTCNGNNTISCTPWACGVQEKCQVQDGILGCHGTGKASCHVAGDPHYFTFDKVMHTFVGTCTYTLVQVCNTTNVIPVTISGKNEDRGQRGATYLKEVYVDVYNTRITLQKSRKTLFNQERVRTPVQGRTRGISIVTVGIYTVVETDFGMTVKFDGDHHLEIVLPDSYYSKVCGMCGNYNSRGDDELLMPNGHQARNVSEFGNSWKDELESDSGCLPDTRDELGPPCTAEQKPVIEGQCQVLLSDAFKPCHHLIKPQLFIQNCVYDMCKYDGMLSTLCAIAQSYVDACKREGVTIKWRNSTLCPLPCPTNSHYTDCAPPCPPTCNDIYASGTCDKPVACMEGCVCNDGHVLSDDQCVPLDNCGCRDDKDNYYPVGESWITPHCVQKCQCKKGNNIKCRSYGCEPGEICILNNKGNYACKPTGFAKCSITGDPHYLSFDGLVHHFQGKDTYIVVQTSSSISDSLPQFRIEGKNAPLITQVGVSYLKEISTNVYNHTVLFKQKKQLVLDGVRIDPPAQPHEGIRISQRSTRIYMETDFGLSVSFDGAENADITLPNTYKKKVEGLCGNFDGKYNNDFTKPDGTKVNNVNVFGESWKVQNGKTTLRLRQALTSEEESDVEELNTGFQMSCSPSQLKRVNSSSYCGLLTDPSGPFKAAHQTIAADLYSLNCIFDLCTDIENTVMLCSNLGQYALDCQEAGITIGDWRENSRCGKKNI</sequence>
<feature type="compositionally biased region" description="Low complexity" evidence="9">
    <location>
        <begin position="1670"/>
        <end position="1680"/>
    </location>
</feature>
<dbReference type="InParanoid" id="A0A6P7Z742"/>
<dbReference type="SUPFAM" id="SSF57567">
    <property type="entry name" value="Serine protease inhibitors"/>
    <property type="match status" value="5"/>
</dbReference>
<feature type="compositionally biased region" description="Low complexity" evidence="9">
    <location>
        <begin position="1708"/>
        <end position="1744"/>
    </location>
</feature>
<evidence type="ECO:0000256" key="4">
    <source>
        <dbReference type="ARBA" id="ARBA00023157"/>
    </source>
</evidence>
<feature type="region of interest" description="Disordered" evidence="9">
    <location>
        <begin position="1628"/>
        <end position="1653"/>
    </location>
</feature>
<keyword evidence="5" id="KW-0325">Glycoprotein</keyword>
<dbReference type="Gene3D" id="2.10.25.10">
    <property type="entry name" value="Laminin"/>
    <property type="match status" value="5"/>
</dbReference>
<dbReference type="RefSeq" id="XP_030071544.1">
    <property type="nucleotide sequence ID" value="XM_030215684.1"/>
</dbReference>
<dbReference type="InterPro" id="IPR014853">
    <property type="entry name" value="VWF/SSPO/ZAN-like_Cys-rich_dom"/>
</dbReference>
<dbReference type="PANTHER" id="PTHR11339">
    <property type="entry name" value="EXTRACELLULAR MATRIX GLYCOPROTEIN RELATED"/>
    <property type="match status" value="1"/>
</dbReference>
<dbReference type="CDD" id="cd19941">
    <property type="entry name" value="TIL"/>
    <property type="match status" value="5"/>
</dbReference>
<dbReference type="PANTHER" id="PTHR11339:SF374">
    <property type="entry name" value="ZONADHESIN"/>
    <property type="match status" value="1"/>
</dbReference>
<dbReference type="OrthoDB" id="5945029at2759"/>
<dbReference type="GO" id="GO:0031012">
    <property type="term" value="C:extracellular matrix"/>
    <property type="evidence" value="ECO:0007669"/>
    <property type="project" value="TreeGrafter"/>
</dbReference>
<dbReference type="Pfam" id="PF00094">
    <property type="entry name" value="VWD"/>
    <property type="match status" value="7"/>
</dbReference>
<feature type="domain" description="MAM" evidence="10">
    <location>
        <begin position="398"/>
        <end position="555"/>
    </location>
</feature>
<feature type="compositionally biased region" description="Low complexity" evidence="9">
    <location>
        <begin position="1629"/>
        <end position="1653"/>
    </location>
</feature>
<dbReference type="SUPFAM" id="SSF49899">
    <property type="entry name" value="Concanavalin A-like lectins/glucanases"/>
    <property type="match status" value="1"/>
</dbReference>
<dbReference type="Pfam" id="PF08742">
    <property type="entry name" value="C8"/>
    <property type="match status" value="7"/>
</dbReference>
<comment type="function">
    <text evidence="6">Binds in a species-specific manner to the zona pellucida of the egg. May be involved in gamete recognition and/or signaling.</text>
</comment>
<dbReference type="CDD" id="cd06263">
    <property type="entry name" value="MAM"/>
    <property type="match status" value="1"/>
</dbReference>
<evidence type="ECO:0000256" key="3">
    <source>
        <dbReference type="ARBA" id="ARBA00022737"/>
    </source>
</evidence>
<keyword evidence="12" id="KW-1185">Reference proteome</keyword>
<evidence type="ECO:0000256" key="7">
    <source>
        <dbReference type="ARBA" id="ARBA00065625"/>
    </source>
</evidence>
<feature type="compositionally biased region" description="Pro residues" evidence="9">
    <location>
        <begin position="1696"/>
        <end position="1707"/>
    </location>
</feature>
<protein>
    <recommendedName>
        <fullName evidence="8">Zonadhesin</fullName>
    </recommendedName>
</protein>
<keyword evidence="4" id="KW-1015">Disulfide bond</keyword>
<evidence type="ECO:0000259" key="10">
    <source>
        <dbReference type="PROSITE" id="PS50060"/>
    </source>
</evidence>
<dbReference type="GeneID" id="115478386"/>
<dbReference type="FunFam" id="2.10.25.10:FF:000055">
    <property type="entry name" value="alpha-tectorin isoform X1"/>
    <property type="match status" value="4"/>
</dbReference>
<dbReference type="PROSITE" id="PS50060">
    <property type="entry name" value="MAM_2"/>
    <property type="match status" value="1"/>
</dbReference>
<feature type="domain" description="VWFD" evidence="11">
    <location>
        <begin position="1749"/>
        <end position="1927"/>
    </location>
</feature>
<dbReference type="SMART" id="SM00216">
    <property type="entry name" value="VWD"/>
    <property type="match status" value="7"/>
</dbReference>
<dbReference type="InterPro" id="IPR000998">
    <property type="entry name" value="MAM_dom"/>
</dbReference>
<gene>
    <name evidence="13" type="primary">LOC115478386</name>
</gene>
<dbReference type="InterPro" id="IPR036084">
    <property type="entry name" value="Ser_inhib-like_sf"/>
</dbReference>
<name>A0A6P7Z742_9AMPH</name>
<dbReference type="SMART" id="SM00137">
    <property type="entry name" value="MAM"/>
    <property type="match status" value="1"/>
</dbReference>
<keyword evidence="2" id="KW-0472">Membrane</keyword>
<dbReference type="InterPro" id="IPR001846">
    <property type="entry name" value="VWF_type-D"/>
</dbReference>
<dbReference type="Pfam" id="PF00629">
    <property type="entry name" value="MAM"/>
    <property type="match status" value="1"/>
</dbReference>
<evidence type="ECO:0000256" key="2">
    <source>
        <dbReference type="ARBA" id="ARBA00022475"/>
    </source>
</evidence>
<evidence type="ECO:0000256" key="6">
    <source>
        <dbReference type="ARBA" id="ARBA00057483"/>
    </source>
</evidence>
<evidence type="ECO:0000256" key="9">
    <source>
        <dbReference type="SAM" id="MobiDB-lite"/>
    </source>
</evidence>
<proteinExistence type="predicted"/>
<dbReference type="InterPro" id="IPR050780">
    <property type="entry name" value="Mucin_vWF_Thrombospondin_sf"/>
</dbReference>
<dbReference type="Gene3D" id="2.60.120.200">
    <property type="match status" value="1"/>
</dbReference>